<dbReference type="SUPFAM" id="SSF53335">
    <property type="entry name" value="S-adenosyl-L-methionine-dependent methyltransferases"/>
    <property type="match status" value="1"/>
</dbReference>
<organism evidence="5 6">
    <name type="scientific">Amylocarpus encephaloides</name>
    <dbReference type="NCBI Taxonomy" id="45428"/>
    <lineage>
        <taxon>Eukaryota</taxon>
        <taxon>Fungi</taxon>
        <taxon>Dikarya</taxon>
        <taxon>Ascomycota</taxon>
        <taxon>Pezizomycotina</taxon>
        <taxon>Leotiomycetes</taxon>
        <taxon>Helotiales</taxon>
        <taxon>Helotiales incertae sedis</taxon>
        <taxon>Amylocarpus</taxon>
    </lineage>
</organism>
<dbReference type="AlphaFoldDB" id="A0A9P7YNN7"/>
<reference evidence="5" key="1">
    <citation type="journal article" date="2021" name="IMA Fungus">
        <title>Genomic characterization of three marine fungi, including Emericellopsis atlantica sp. nov. with signatures of a generalist lifestyle and marine biomass degradation.</title>
        <authorList>
            <person name="Hagestad O.C."/>
            <person name="Hou L."/>
            <person name="Andersen J.H."/>
            <person name="Hansen E.H."/>
            <person name="Altermark B."/>
            <person name="Li C."/>
            <person name="Kuhnert E."/>
            <person name="Cox R.J."/>
            <person name="Crous P.W."/>
            <person name="Spatafora J.W."/>
            <person name="Lail K."/>
            <person name="Amirebrahimi M."/>
            <person name="Lipzen A."/>
            <person name="Pangilinan J."/>
            <person name="Andreopoulos W."/>
            <person name="Hayes R.D."/>
            <person name="Ng V."/>
            <person name="Grigoriev I.V."/>
            <person name="Jackson S.A."/>
            <person name="Sutton T.D.S."/>
            <person name="Dobson A.D.W."/>
            <person name="Rama T."/>
        </authorList>
    </citation>
    <scope>NUCLEOTIDE SEQUENCE</scope>
    <source>
        <strain evidence="5">TRa018bII</strain>
    </source>
</reference>
<dbReference type="OrthoDB" id="10027013at2759"/>
<dbReference type="EMBL" id="MU251397">
    <property type="protein sequence ID" value="KAG9236887.1"/>
    <property type="molecule type" value="Genomic_DNA"/>
</dbReference>
<evidence type="ECO:0000313" key="6">
    <source>
        <dbReference type="Proteomes" id="UP000824998"/>
    </source>
</evidence>
<dbReference type="InterPro" id="IPR029063">
    <property type="entry name" value="SAM-dependent_MTases_sf"/>
</dbReference>
<dbReference type="InterPro" id="IPR013216">
    <property type="entry name" value="Methyltransf_11"/>
</dbReference>
<evidence type="ECO:0000256" key="2">
    <source>
        <dbReference type="ARBA" id="ARBA00022603"/>
    </source>
</evidence>
<comment type="similarity">
    <text evidence="1">Belongs to the methyltransferase superfamily.</text>
</comment>
<comment type="caution">
    <text evidence="5">The sequence shown here is derived from an EMBL/GenBank/DDBJ whole genome shotgun (WGS) entry which is preliminary data.</text>
</comment>
<dbReference type="Gene3D" id="3.40.50.150">
    <property type="entry name" value="Vaccinia Virus protein VP39"/>
    <property type="match status" value="1"/>
</dbReference>
<dbReference type="Pfam" id="PF08241">
    <property type="entry name" value="Methyltransf_11"/>
    <property type="match status" value="1"/>
</dbReference>
<keyword evidence="3" id="KW-0808">Transferase</keyword>
<dbReference type="GO" id="GO:0032259">
    <property type="term" value="P:methylation"/>
    <property type="evidence" value="ECO:0007669"/>
    <property type="project" value="UniProtKB-KW"/>
</dbReference>
<evidence type="ECO:0000256" key="3">
    <source>
        <dbReference type="ARBA" id="ARBA00022679"/>
    </source>
</evidence>
<evidence type="ECO:0000259" key="4">
    <source>
        <dbReference type="Pfam" id="PF08241"/>
    </source>
</evidence>
<dbReference type="PANTHER" id="PTHR44942">
    <property type="entry name" value="METHYLTRANSF_11 DOMAIN-CONTAINING PROTEIN"/>
    <property type="match status" value="1"/>
</dbReference>
<accession>A0A9P7YNN7</accession>
<dbReference type="InterPro" id="IPR051052">
    <property type="entry name" value="Diverse_substrate_MTase"/>
</dbReference>
<dbReference type="Proteomes" id="UP000824998">
    <property type="component" value="Unassembled WGS sequence"/>
</dbReference>
<dbReference type="CDD" id="cd02440">
    <property type="entry name" value="AdoMet_MTases"/>
    <property type="match status" value="1"/>
</dbReference>
<evidence type="ECO:0000256" key="1">
    <source>
        <dbReference type="ARBA" id="ARBA00008361"/>
    </source>
</evidence>
<sequence length="283" mass="32650">MDTRATTGFQNASHYDKHRPSYFPEAVESLLSHLKLNGVKNAQVIDLASGTGKFTELLARREEDYEIIAIEPHEEMREQLAKKALKRVEVRDGGAVNMNIEDDWGDGLIAAQAFHWFATREALREIHRVLKPGASLGLIWNIEDYNAPLEWECRSKWEQTLKDIINSFEDGHPRFRHLVWKQAFEKQTETTPLQTLKDTFSSNFPDFSLPIGEEDIHWTVYLSDEAIWDRYRSLSMIANAKGERLEEVKKEVFEALKGDEVERNSAGEVTLHGRTHLVWTSRV</sequence>
<dbReference type="PANTHER" id="PTHR44942:SF4">
    <property type="entry name" value="METHYLTRANSFERASE TYPE 11 DOMAIN-CONTAINING PROTEIN"/>
    <property type="match status" value="1"/>
</dbReference>
<keyword evidence="6" id="KW-1185">Reference proteome</keyword>
<feature type="domain" description="Methyltransferase type 11" evidence="4">
    <location>
        <begin position="46"/>
        <end position="136"/>
    </location>
</feature>
<keyword evidence="2 5" id="KW-0489">Methyltransferase</keyword>
<dbReference type="GO" id="GO:0008757">
    <property type="term" value="F:S-adenosylmethionine-dependent methyltransferase activity"/>
    <property type="evidence" value="ECO:0007669"/>
    <property type="project" value="InterPro"/>
</dbReference>
<protein>
    <submittedName>
        <fullName evidence="5">Methyltransferase</fullName>
    </submittedName>
</protein>
<proteinExistence type="inferred from homology"/>
<name>A0A9P7YNN7_9HELO</name>
<evidence type="ECO:0000313" key="5">
    <source>
        <dbReference type="EMBL" id="KAG9236887.1"/>
    </source>
</evidence>
<gene>
    <name evidence="5" type="ORF">BJ875DRAFT_438960</name>
</gene>